<dbReference type="SUPFAM" id="SSF55031">
    <property type="entry name" value="Bacterial exopeptidase dimerisation domain"/>
    <property type="match status" value="1"/>
</dbReference>
<dbReference type="GO" id="GO:0071713">
    <property type="term" value="F:para-aminobenzoyl-glutamate hydrolase activity"/>
    <property type="evidence" value="ECO:0007669"/>
    <property type="project" value="TreeGrafter"/>
</dbReference>
<dbReference type="RefSeq" id="WP_025654182.1">
    <property type="nucleotide sequence ID" value="NZ_QVIA01000025.1"/>
</dbReference>
<dbReference type="Proteomes" id="UP000261111">
    <property type="component" value="Unassembled WGS sequence"/>
</dbReference>
<dbReference type="InterPro" id="IPR036264">
    <property type="entry name" value="Bact_exopeptidase_dim_dom"/>
</dbReference>
<evidence type="ECO:0000313" key="1">
    <source>
        <dbReference type="EMBL" id="RGC27244.1"/>
    </source>
</evidence>
<dbReference type="InterPro" id="IPR002933">
    <property type="entry name" value="Peptidase_M20"/>
</dbReference>
<dbReference type="PANTHER" id="PTHR30575:SF0">
    <property type="entry name" value="XAA-ARG DIPEPTIDASE"/>
    <property type="match status" value="1"/>
</dbReference>
<dbReference type="PIRSF" id="PIRSF037227">
    <property type="entry name" value="Aminobenzoyl-glu_utiliz_pB"/>
    <property type="match status" value="1"/>
</dbReference>
<reference evidence="1 2" key="1">
    <citation type="submission" date="2018-08" db="EMBL/GenBank/DDBJ databases">
        <title>A genome reference for cultivated species of the human gut microbiota.</title>
        <authorList>
            <person name="Zou Y."/>
            <person name="Xue W."/>
            <person name="Luo G."/>
        </authorList>
    </citation>
    <scope>NUCLEOTIDE SEQUENCE [LARGE SCALE GENOMIC DNA]</scope>
    <source>
        <strain evidence="1 2">AF19-21</strain>
    </source>
</reference>
<dbReference type="FunFam" id="3.30.70.360:FF:000004">
    <property type="entry name" value="Peptidase M20 domain-containing protein 2"/>
    <property type="match status" value="1"/>
</dbReference>
<dbReference type="PANTHER" id="PTHR30575">
    <property type="entry name" value="PEPTIDASE M20"/>
    <property type="match status" value="1"/>
</dbReference>
<dbReference type="Gene3D" id="3.40.630.10">
    <property type="entry name" value="Zn peptidases"/>
    <property type="match status" value="1"/>
</dbReference>
<dbReference type="Pfam" id="PF01546">
    <property type="entry name" value="Peptidase_M20"/>
    <property type="match status" value="1"/>
</dbReference>
<dbReference type="EMBL" id="QVIA01000025">
    <property type="protein sequence ID" value="RGC27244.1"/>
    <property type="molecule type" value="Genomic_DNA"/>
</dbReference>
<dbReference type="GO" id="GO:0005737">
    <property type="term" value="C:cytoplasm"/>
    <property type="evidence" value="ECO:0007669"/>
    <property type="project" value="TreeGrafter"/>
</dbReference>
<dbReference type="SUPFAM" id="SSF53187">
    <property type="entry name" value="Zn-dependent exopeptidases"/>
    <property type="match status" value="1"/>
</dbReference>
<name>A0A3E2WJM9_9FIRM</name>
<dbReference type="InterPro" id="IPR052030">
    <property type="entry name" value="Peptidase_M20/M20A_hydrolases"/>
</dbReference>
<gene>
    <name evidence="1" type="ORF">DWX41_18425</name>
</gene>
<sequence>MKSTEAWEVWFDQNKEEMIQTADDIFRHPELSGQEIYSSGRLAAFLEKQGFSIQWKIAGFETAFIAQWGSSKPVIGYLAEYDALPGLGQEPVWECRTDGGPGHGCGHNLLGTACAAAACALKAQMEAAGVEGTIRVYGCPAEEIVIGKIKMNEAGVFDDLSAAVTWHPFDRNRVSYDIWQAQDVKNYAFYGTAAHAAKHPELGRSALDAAELMNVGVNYLREHVAEDVRMHYTYTNTDGPANIVPDYASTNYFIRSGRRDRTEDASRRVDDCARGAALMTGTRVEIELVTSNREMKVNRALAELFYEAMEQIPLPEHTEEELEFARKISEAAGFQNNGVYFTGLEPLEEEPVLLNIGTDVSDVSHTVPTVMLSAAVMCKGTPLHHWTTTAQAGMSIGQKGMLYVAECMALGGWMLMREPVRLEQVWRDFRDDKAGK</sequence>
<dbReference type="GeneID" id="93332215"/>
<accession>A0A3E2WJM9</accession>
<dbReference type="GO" id="GO:0016805">
    <property type="term" value="F:dipeptidase activity"/>
    <property type="evidence" value="ECO:0007669"/>
    <property type="project" value="TreeGrafter"/>
</dbReference>
<organism evidence="1 2">
    <name type="scientific">Hungatella hathewayi</name>
    <dbReference type="NCBI Taxonomy" id="154046"/>
    <lineage>
        <taxon>Bacteria</taxon>
        <taxon>Bacillati</taxon>
        <taxon>Bacillota</taxon>
        <taxon>Clostridia</taxon>
        <taxon>Lachnospirales</taxon>
        <taxon>Lachnospiraceae</taxon>
        <taxon>Hungatella</taxon>
    </lineage>
</organism>
<dbReference type="GO" id="GO:0046657">
    <property type="term" value="P:folic acid catabolic process"/>
    <property type="evidence" value="ECO:0007669"/>
    <property type="project" value="TreeGrafter"/>
</dbReference>
<dbReference type="NCBIfam" id="TIGR01891">
    <property type="entry name" value="amidohydrolases"/>
    <property type="match status" value="1"/>
</dbReference>
<dbReference type="InterPro" id="IPR017145">
    <property type="entry name" value="Aminobenzoyl-glu_utiliz_pB"/>
</dbReference>
<dbReference type="Gene3D" id="3.30.70.360">
    <property type="match status" value="1"/>
</dbReference>
<proteinExistence type="predicted"/>
<evidence type="ECO:0000313" key="2">
    <source>
        <dbReference type="Proteomes" id="UP000261111"/>
    </source>
</evidence>
<comment type="caution">
    <text evidence="1">The sequence shown here is derived from an EMBL/GenBank/DDBJ whole genome shotgun (WGS) entry which is preliminary data.</text>
</comment>
<dbReference type="InterPro" id="IPR017439">
    <property type="entry name" value="Amidohydrolase"/>
</dbReference>
<keyword evidence="1" id="KW-0378">Hydrolase</keyword>
<dbReference type="AlphaFoldDB" id="A0A3E2WJM9"/>
<protein>
    <submittedName>
        <fullName evidence="1">Amidohydrolase</fullName>
    </submittedName>
</protein>